<gene>
    <name evidence="2" type="ORF">TWF730_007009</name>
</gene>
<dbReference type="Proteomes" id="UP001373714">
    <property type="component" value="Unassembled WGS sequence"/>
</dbReference>
<feature type="compositionally biased region" description="Acidic residues" evidence="1">
    <location>
        <begin position="32"/>
        <end position="42"/>
    </location>
</feature>
<accession>A0AAV9VGB4</accession>
<dbReference type="AlphaFoldDB" id="A0AAV9VGB4"/>
<keyword evidence="3" id="KW-1185">Reference proteome</keyword>
<comment type="caution">
    <text evidence="2">The sequence shown here is derived from an EMBL/GenBank/DDBJ whole genome shotgun (WGS) entry which is preliminary data.</text>
</comment>
<dbReference type="EMBL" id="JAVHNS010000003">
    <property type="protein sequence ID" value="KAK6360894.1"/>
    <property type="molecule type" value="Genomic_DNA"/>
</dbReference>
<feature type="region of interest" description="Disordered" evidence="1">
    <location>
        <begin position="1"/>
        <end position="48"/>
    </location>
</feature>
<protein>
    <submittedName>
        <fullName evidence="2">Uncharacterized protein</fullName>
    </submittedName>
</protein>
<organism evidence="2 3">
    <name type="scientific">Orbilia blumenaviensis</name>
    <dbReference type="NCBI Taxonomy" id="1796055"/>
    <lineage>
        <taxon>Eukaryota</taxon>
        <taxon>Fungi</taxon>
        <taxon>Dikarya</taxon>
        <taxon>Ascomycota</taxon>
        <taxon>Pezizomycotina</taxon>
        <taxon>Orbiliomycetes</taxon>
        <taxon>Orbiliales</taxon>
        <taxon>Orbiliaceae</taxon>
        <taxon>Orbilia</taxon>
    </lineage>
</organism>
<name>A0AAV9VGB4_9PEZI</name>
<evidence type="ECO:0000313" key="2">
    <source>
        <dbReference type="EMBL" id="KAK6360894.1"/>
    </source>
</evidence>
<evidence type="ECO:0000313" key="3">
    <source>
        <dbReference type="Proteomes" id="UP001373714"/>
    </source>
</evidence>
<sequence length="133" mass="15076">MTSKGNLSGPRVVRRGPQGDQNMKIFVSWTPEQDEYEDEDEPPSSSPIPVMCGRYDVLPDAYFAAITYKFEYEAIQLLGEGWTYVYVTKDGRPLDKKKTFRENGILPPSDPEEIIDLEVTVTMIPKVKSAKKV</sequence>
<proteinExistence type="predicted"/>
<reference evidence="2 3" key="1">
    <citation type="submission" date="2019-10" db="EMBL/GenBank/DDBJ databases">
        <authorList>
            <person name="Palmer J.M."/>
        </authorList>
    </citation>
    <scope>NUCLEOTIDE SEQUENCE [LARGE SCALE GENOMIC DNA]</scope>
    <source>
        <strain evidence="2 3">TWF730</strain>
    </source>
</reference>
<evidence type="ECO:0000256" key="1">
    <source>
        <dbReference type="SAM" id="MobiDB-lite"/>
    </source>
</evidence>